<comment type="caution">
    <text evidence="5">The sequence shown here is derived from an EMBL/GenBank/DDBJ whole genome shotgun (WGS) entry which is preliminary data.</text>
</comment>
<dbReference type="SUPFAM" id="SSF55931">
    <property type="entry name" value="Glutamine synthetase/guanido kinase"/>
    <property type="match status" value="1"/>
</dbReference>
<dbReference type="EMBL" id="SJPL01000001">
    <property type="protein sequence ID" value="TWT72579.1"/>
    <property type="molecule type" value="Genomic_DNA"/>
</dbReference>
<dbReference type="OrthoDB" id="9769628at2"/>
<evidence type="ECO:0000256" key="2">
    <source>
        <dbReference type="ARBA" id="ARBA00022741"/>
    </source>
</evidence>
<gene>
    <name evidence="5" type="primary">ybdK_2</name>
    <name evidence="5" type="ORF">Pan14r_48990</name>
</gene>
<evidence type="ECO:0000256" key="4">
    <source>
        <dbReference type="HAMAP-Rule" id="MF_01609"/>
    </source>
</evidence>
<dbReference type="InterPro" id="IPR011793">
    <property type="entry name" value="YbdK"/>
</dbReference>
<organism evidence="5 6">
    <name type="scientific">Crateriforma conspicua</name>
    <dbReference type="NCBI Taxonomy" id="2527996"/>
    <lineage>
        <taxon>Bacteria</taxon>
        <taxon>Pseudomonadati</taxon>
        <taxon>Planctomycetota</taxon>
        <taxon>Planctomycetia</taxon>
        <taxon>Planctomycetales</taxon>
        <taxon>Planctomycetaceae</taxon>
        <taxon>Crateriforma</taxon>
    </lineage>
</organism>
<dbReference type="NCBIfam" id="TIGR02050">
    <property type="entry name" value="gshA_cyan_rel"/>
    <property type="match status" value="1"/>
</dbReference>
<accession>A0A5C5YCC7</accession>
<dbReference type="Proteomes" id="UP000317238">
    <property type="component" value="Unassembled WGS sequence"/>
</dbReference>
<evidence type="ECO:0000256" key="1">
    <source>
        <dbReference type="ARBA" id="ARBA00022598"/>
    </source>
</evidence>
<dbReference type="Pfam" id="PF04107">
    <property type="entry name" value="GCS2"/>
    <property type="match status" value="1"/>
</dbReference>
<keyword evidence="1 4" id="KW-0436">Ligase</keyword>
<dbReference type="RefSeq" id="WP_146440388.1">
    <property type="nucleotide sequence ID" value="NZ_SJPL01000001.1"/>
</dbReference>
<keyword evidence="2 4" id="KW-0547">Nucleotide-binding</keyword>
<proteinExistence type="inferred from homology"/>
<comment type="similarity">
    <text evidence="4">Belongs to the glutamate--cysteine ligase type 2 family. YbdK subfamily.</text>
</comment>
<name>A0A5C5YCC7_9PLAN</name>
<reference evidence="5 6" key="1">
    <citation type="submission" date="2019-02" db="EMBL/GenBank/DDBJ databases">
        <title>Deep-cultivation of Planctomycetes and their phenomic and genomic characterization uncovers novel biology.</title>
        <authorList>
            <person name="Wiegand S."/>
            <person name="Jogler M."/>
            <person name="Boedeker C."/>
            <person name="Pinto D."/>
            <person name="Vollmers J."/>
            <person name="Rivas-Marin E."/>
            <person name="Kohn T."/>
            <person name="Peeters S.H."/>
            <person name="Heuer A."/>
            <person name="Rast P."/>
            <person name="Oberbeckmann S."/>
            <person name="Bunk B."/>
            <person name="Jeske O."/>
            <person name="Meyerdierks A."/>
            <person name="Storesund J.E."/>
            <person name="Kallscheuer N."/>
            <person name="Luecker S."/>
            <person name="Lage O.M."/>
            <person name="Pohl T."/>
            <person name="Merkel B.J."/>
            <person name="Hornburger P."/>
            <person name="Mueller R.-W."/>
            <person name="Bruemmer F."/>
            <person name="Labrenz M."/>
            <person name="Spormann A.M."/>
            <person name="Op Den Camp H."/>
            <person name="Overmann J."/>
            <person name="Amann R."/>
            <person name="Jetten M.S.M."/>
            <person name="Mascher T."/>
            <person name="Medema M.H."/>
            <person name="Devos D.P."/>
            <person name="Kaster A.-K."/>
            <person name="Ovreas L."/>
            <person name="Rohde M."/>
            <person name="Galperin M.Y."/>
            <person name="Jogler C."/>
        </authorList>
    </citation>
    <scope>NUCLEOTIDE SEQUENCE [LARGE SCALE GENOMIC DNA]</scope>
    <source>
        <strain evidence="5 6">Pan14r</strain>
    </source>
</reference>
<comment type="function">
    <text evidence="4">ATP-dependent carboxylate-amine ligase which exhibits weak glutamate--cysteine ligase activity.</text>
</comment>
<dbReference type="InterPro" id="IPR006336">
    <property type="entry name" value="GCS2"/>
</dbReference>
<keyword evidence="3 4" id="KW-0067">ATP-binding</keyword>
<dbReference type="InterPro" id="IPR014746">
    <property type="entry name" value="Gln_synth/guanido_kin_cat_dom"/>
</dbReference>
<dbReference type="GO" id="GO:0004357">
    <property type="term" value="F:glutamate-cysteine ligase activity"/>
    <property type="evidence" value="ECO:0007669"/>
    <property type="project" value="UniProtKB-EC"/>
</dbReference>
<sequence length="367" mass="41145">MAKLSFNGNETHSIGVELELGIVDCETCALASRSSDVLEKLETSEPDCFKHELAQSCVEVITGVCETVSDATADLRHKTDVLASTAQSCGLKLWWGGTHPFSLWENQRITDQARYQSLVEMLQEMARRLITFGLHVHVGVDSGDKAVMICDRIMQHLPTLLALSASSPYWQNRDTGLHSYRSKLMEGLPTAGLPSLMRNWSEYVWLVNHMEDTGFIRSIREIWWDVRPHHNFGTVEVRMCDMPGCLDHVAGLTALVQCLVKALNDEIDEGTYQFDCHPMMVRQNKWRAARHGLDAHLVDASDYGVRSVRDIAFGLVDSLTGIAQDLRCESELRFVREIAAGPSWATRQREILQQSGNPADIVRHLGA</sequence>
<keyword evidence="6" id="KW-1185">Reference proteome</keyword>
<evidence type="ECO:0000313" key="6">
    <source>
        <dbReference type="Proteomes" id="UP000317238"/>
    </source>
</evidence>
<dbReference type="PANTHER" id="PTHR36510">
    <property type="entry name" value="GLUTAMATE--CYSTEINE LIGASE 2-RELATED"/>
    <property type="match status" value="1"/>
</dbReference>
<comment type="catalytic activity">
    <reaction evidence="4">
        <text>L-cysteine + L-glutamate + ATP = gamma-L-glutamyl-L-cysteine + ADP + phosphate + H(+)</text>
        <dbReference type="Rhea" id="RHEA:13285"/>
        <dbReference type="ChEBI" id="CHEBI:15378"/>
        <dbReference type="ChEBI" id="CHEBI:29985"/>
        <dbReference type="ChEBI" id="CHEBI:30616"/>
        <dbReference type="ChEBI" id="CHEBI:35235"/>
        <dbReference type="ChEBI" id="CHEBI:43474"/>
        <dbReference type="ChEBI" id="CHEBI:58173"/>
        <dbReference type="ChEBI" id="CHEBI:456216"/>
        <dbReference type="EC" id="6.3.2.2"/>
    </reaction>
</comment>
<dbReference type="Gene3D" id="3.30.590.20">
    <property type="match status" value="1"/>
</dbReference>
<dbReference type="EC" id="6.3.2.2" evidence="4"/>
<evidence type="ECO:0000313" key="5">
    <source>
        <dbReference type="EMBL" id="TWT72579.1"/>
    </source>
</evidence>
<dbReference type="PANTHER" id="PTHR36510:SF1">
    <property type="entry name" value="GLUTAMATE--CYSTEINE LIGASE 2-RELATED"/>
    <property type="match status" value="1"/>
</dbReference>
<evidence type="ECO:0000256" key="3">
    <source>
        <dbReference type="ARBA" id="ARBA00022840"/>
    </source>
</evidence>
<dbReference type="GO" id="GO:0005524">
    <property type="term" value="F:ATP binding"/>
    <property type="evidence" value="ECO:0007669"/>
    <property type="project" value="UniProtKB-KW"/>
</dbReference>
<dbReference type="HAMAP" id="MF_01609">
    <property type="entry name" value="Glu_cys_ligase_2"/>
    <property type="match status" value="1"/>
</dbReference>
<protein>
    <recommendedName>
        <fullName evidence="4">Putative glutamate--cysteine ligase 2</fullName>
        <ecNumber evidence="4">6.3.2.2</ecNumber>
    </recommendedName>
    <alternativeName>
        <fullName evidence="4">Gamma-glutamylcysteine synthetase 2</fullName>
        <shortName evidence="4">GCS 2</shortName>
        <shortName evidence="4">Gamma-GCS 2</shortName>
    </alternativeName>
</protein>
<dbReference type="GO" id="GO:0042398">
    <property type="term" value="P:modified amino acid biosynthetic process"/>
    <property type="evidence" value="ECO:0007669"/>
    <property type="project" value="InterPro"/>
</dbReference>
<dbReference type="AlphaFoldDB" id="A0A5C5YCC7"/>
<dbReference type="InterPro" id="IPR050141">
    <property type="entry name" value="GCL_type2/YbdK_subfam"/>
</dbReference>